<dbReference type="GeneID" id="102841769"/>
<keyword evidence="7" id="KW-1185">Reference proteome</keyword>
<protein>
    <submittedName>
        <fullName evidence="8">Small nuclear ribonucleoprotein-associated protein N</fullName>
    </submittedName>
</protein>
<dbReference type="InterPro" id="IPR001163">
    <property type="entry name" value="Sm_dom_euk/arc"/>
</dbReference>
<name>A0A9B0WFK0_CHRAS</name>
<dbReference type="GO" id="GO:0046540">
    <property type="term" value="C:U4/U6 x U5 tri-snRNP complex"/>
    <property type="evidence" value="ECO:0007669"/>
    <property type="project" value="TreeGrafter"/>
</dbReference>
<dbReference type="GO" id="GO:0070990">
    <property type="term" value="F:snRNP binding"/>
    <property type="evidence" value="ECO:0007669"/>
    <property type="project" value="TreeGrafter"/>
</dbReference>
<accession>A0A9B0WFK0</accession>
<dbReference type="GO" id="GO:0005687">
    <property type="term" value="C:U4 snRNP"/>
    <property type="evidence" value="ECO:0007669"/>
    <property type="project" value="TreeGrafter"/>
</dbReference>
<dbReference type="CTD" id="6638"/>
<dbReference type="AlphaFoldDB" id="A0A9B0WFK0"/>
<dbReference type="GO" id="GO:0071013">
    <property type="term" value="C:catalytic step 2 spliceosome"/>
    <property type="evidence" value="ECO:0007669"/>
    <property type="project" value="TreeGrafter"/>
</dbReference>
<comment type="similarity">
    <text evidence="2">Belongs to the snRNP SmB/SmN family.</text>
</comment>
<dbReference type="Pfam" id="PF01423">
    <property type="entry name" value="LSM"/>
    <property type="match status" value="1"/>
</dbReference>
<dbReference type="SUPFAM" id="SSF50182">
    <property type="entry name" value="Sm-like ribonucleoproteins"/>
    <property type="match status" value="1"/>
</dbReference>
<dbReference type="GO" id="GO:0003723">
    <property type="term" value="F:RNA binding"/>
    <property type="evidence" value="ECO:0007669"/>
    <property type="project" value="UniProtKB-KW"/>
</dbReference>
<evidence type="ECO:0000313" key="7">
    <source>
        <dbReference type="Proteomes" id="UP000504623"/>
    </source>
</evidence>
<feature type="domain" description="Sm" evidence="6">
    <location>
        <begin position="5"/>
        <end position="87"/>
    </location>
</feature>
<dbReference type="PANTHER" id="PTHR10701">
    <property type="entry name" value="SMALL NUCLEAR RIBONUCLEOPROTEIN-ASSOCIATED PROTEIN B AND N"/>
    <property type="match status" value="1"/>
</dbReference>
<comment type="subcellular location">
    <subcellularLocation>
        <location evidence="1">Nucleus</location>
    </subcellularLocation>
</comment>
<dbReference type="InterPro" id="IPR050914">
    <property type="entry name" value="snRNP_SmB/NAA38-like"/>
</dbReference>
<dbReference type="FunFam" id="2.30.30.100:FF:000004">
    <property type="entry name" value="Small nuclear ribonucleoprotein-associated proteins"/>
    <property type="match status" value="1"/>
</dbReference>
<dbReference type="InterPro" id="IPR047575">
    <property type="entry name" value="Sm"/>
</dbReference>
<dbReference type="SMART" id="SM00651">
    <property type="entry name" value="Sm"/>
    <property type="match status" value="1"/>
</dbReference>
<dbReference type="PROSITE" id="PS52002">
    <property type="entry name" value="SM"/>
    <property type="match status" value="1"/>
</dbReference>
<keyword evidence="5 8" id="KW-0687">Ribonucleoprotein</keyword>
<gene>
    <name evidence="8" type="primary">SNRPN</name>
</gene>
<dbReference type="GO" id="GO:0005737">
    <property type="term" value="C:cytoplasm"/>
    <property type="evidence" value="ECO:0007669"/>
    <property type="project" value="TreeGrafter"/>
</dbReference>
<evidence type="ECO:0000256" key="4">
    <source>
        <dbReference type="ARBA" id="ARBA00023242"/>
    </source>
</evidence>
<dbReference type="Proteomes" id="UP000504623">
    <property type="component" value="Unplaced"/>
</dbReference>
<sequence>LLTMDKSSKLLHHIDYRLRCILQDVGIFIGIFKAFDKHMNLILCDCDEFRKVKPKNAKQPEREEKQVWGLVLMRGENLVSMTVEGPPPKDVDVPGSKATFLALSITLRAARDSLHLECIFALYSKFGIFHRIECCKRFLRTGGEVSMMEGYYKNPKEICIF</sequence>
<dbReference type="GO" id="GO:0005682">
    <property type="term" value="C:U5 snRNP"/>
    <property type="evidence" value="ECO:0007669"/>
    <property type="project" value="TreeGrafter"/>
</dbReference>
<reference evidence="8" key="1">
    <citation type="submission" date="2025-08" db="UniProtKB">
        <authorList>
            <consortium name="RefSeq"/>
        </authorList>
    </citation>
    <scope>IDENTIFICATION</scope>
    <source>
        <tissue evidence="8">Spleen</tissue>
    </source>
</reference>
<dbReference type="InterPro" id="IPR010920">
    <property type="entry name" value="LSM_dom_sf"/>
</dbReference>
<dbReference type="PANTHER" id="PTHR10701:SF24">
    <property type="entry name" value="SMALL NUCLEAR RIBONUCLEOPROTEIN-ASSOCIATED PROTEIN N"/>
    <property type="match status" value="1"/>
</dbReference>
<dbReference type="GO" id="GO:0005685">
    <property type="term" value="C:U1 snRNP"/>
    <property type="evidence" value="ECO:0007669"/>
    <property type="project" value="TreeGrafter"/>
</dbReference>
<dbReference type="RefSeq" id="XP_006832311.1">
    <property type="nucleotide sequence ID" value="XM_006832248.1"/>
</dbReference>
<dbReference type="GO" id="GO:0000398">
    <property type="term" value="P:mRNA splicing, via spliceosome"/>
    <property type="evidence" value="ECO:0007669"/>
    <property type="project" value="TreeGrafter"/>
</dbReference>
<evidence type="ECO:0000313" key="8">
    <source>
        <dbReference type="RefSeq" id="XP_006832311.1"/>
    </source>
</evidence>
<feature type="non-terminal residue" evidence="8">
    <location>
        <position position="1"/>
    </location>
</feature>
<evidence type="ECO:0000256" key="5">
    <source>
        <dbReference type="ARBA" id="ARBA00023274"/>
    </source>
</evidence>
<evidence type="ECO:0000256" key="3">
    <source>
        <dbReference type="ARBA" id="ARBA00022884"/>
    </source>
</evidence>
<keyword evidence="3" id="KW-0694">RNA-binding</keyword>
<keyword evidence="4" id="KW-0539">Nucleus</keyword>
<evidence type="ECO:0000259" key="6">
    <source>
        <dbReference type="PROSITE" id="PS52002"/>
    </source>
</evidence>
<evidence type="ECO:0000256" key="2">
    <source>
        <dbReference type="ARBA" id="ARBA00009123"/>
    </source>
</evidence>
<dbReference type="OrthoDB" id="2020720at2759"/>
<dbReference type="GO" id="GO:0005686">
    <property type="term" value="C:U2 snRNP"/>
    <property type="evidence" value="ECO:0007669"/>
    <property type="project" value="TreeGrafter"/>
</dbReference>
<dbReference type="GO" id="GO:0071004">
    <property type="term" value="C:U2-type prespliceosome"/>
    <property type="evidence" value="ECO:0007669"/>
    <property type="project" value="TreeGrafter"/>
</dbReference>
<dbReference type="Gene3D" id="2.30.30.100">
    <property type="match status" value="1"/>
</dbReference>
<organism evidence="7 8">
    <name type="scientific">Chrysochloris asiatica</name>
    <name type="common">Cape golden mole</name>
    <dbReference type="NCBI Taxonomy" id="185453"/>
    <lineage>
        <taxon>Eukaryota</taxon>
        <taxon>Metazoa</taxon>
        <taxon>Chordata</taxon>
        <taxon>Craniata</taxon>
        <taxon>Vertebrata</taxon>
        <taxon>Euteleostomi</taxon>
        <taxon>Mammalia</taxon>
        <taxon>Eutheria</taxon>
        <taxon>Afrotheria</taxon>
        <taxon>Chrysochloridae</taxon>
        <taxon>Chrysochlorinae</taxon>
        <taxon>Chrysochloris</taxon>
    </lineage>
</organism>
<dbReference type="CDD" id="cd01717">
    <property type="entry name" value="Sm_B"/>
    <property type="match status" value="1"/>
</dbReference>
<proteinExistence type="inferred from homology"/>
<evidence type="ECO:0000256" key="1">
    <source>
        <dbReference type="ARBA" id="ARBA00004123"/>
    </source>
</evidence>